<sequence>MKILIVAGMPIDEITGSYDVVIGVDAGNLHLLHFGIRPDLAVGDFDSVSADDFLKIKNQSRKLLKLPEKKDDTDLEIALNQAFEISDDAKVTIIGALGGRMDHMLSNLYLPTTSTYRAHARQIQLVNAQNVIRYYPCGTYILKRLEGMKYIGFVQVDTGESLEITGAKYPLKAADNFKTIYTSNEFLTDTMTISHKKGMLIVIYTKDEIPKK</sequence>
<dbReference type="AlphaFoldDB" id="A0A7X1ZB48"/>
<dbReference type="GO" id="GO:0009229">
    <property type="term" value="P:thiamine diphosphate biosynthetic process"/>
    <property type="evidence" value="ECO:0007669"/>
    <property type="project" value="InterPro"/>
</dbReference>
<evidence type="ECO:0000256" key="2">
    <source>
        <dbReference type="ARBA" id="ARBA00022741"/>
    </source>
</evidence>
<comment type="caution">
    <text evidence="7">The sequence shown here is derived from an EMBL/GenBank/DDBJ whole genome shotgun (WGS) entry which is preliminary data.</text>
</comment>
<dbReference type="GO" id="GO:0030975">
    <property type="term" value="F:thiamine binding"/>
    <property type="evidence" value="ECO:0007669"/>
    <property type="project" value="InterPro"/>
</dbReference>
<dbReference type="NCBIfam" id="TIGR01378">
    <property type="entry name" value="thi_PPkinase"/>
    <property type="match status" value="1"/>
</dbReference>
<keyword evidence="8" id="KW-1185">Reference proteome</keyword>
<dbReference type="PANTHER" id="PTHR41299:SF1">
    <property type="entry name" value="THIAMINE PYROPHOSPHOKINASE"/>
    <property type="match status" value="1"/>
</dbReference>
<dbReference type="PANTHER" id="PTHR41299">
    <property type="entry name" value="THIAMINE PYROPHOSPHOKINASE"/>
    <property type="match status" value="1"/>
</dbReference>
<protein>
    <recommendedName>
        <fullName evidence="5">Thiamine diphosphokinase</fullName>
        <ecNumber evidence="5">2.7.6.2</ecNumber>
    </recommendedName>
</protein>
<keyword evidence="1 7" id="KW-0808">Transferase</keyword>
<evidence type="ECO:0000256" key="1">
    <source>
        <dbReference type="ARBA" id="ARBA00022679"/>
    </source>
</evidence>
<dbReference type="GO" id="GO:0016301">
    <property type="term" value="F:kinase activity"/>
    <property type="evidence" value="ECO:0007669"/>
    <property type="project" value="UniProtKB-KW"/>
</dbReference>
<dbReference type="InterPro" id="IPR007371">
    <property type="entry name" value="TPK_catalytic"/>
</dbReference>
<dbReference type="EC" id="2.7.6.2" evidence="5"/>
<dbReference type="InterPro" id="IPR007373">
    <property type="entry name" value="Thiamin_PyroPKinase_B1-bd"/>
</dbReference>
<dbReference type="OrthoDB" id="9804377at2"/>
<feature type="domain" description="Thiamin pyrophosphokinase thiamin-binding" evidence="6">
    <location>
        <begin position="138"/>
        <end position="201"/>
    </location>
</feature>
<dbReference type="SMART" id="SM00983">
    <property type="entry name" value="TPK_B1_binding"/>
    <property type="match status" value="1"/>
</dbReference>
<dbReference type="GO" id="GO:0005524">
    <property type="term" value="F:ATP binding"/>
    <property type="evidence" value="ECO:0007669"/>
    <property type="project" value="UniProtKB-KW"/>
</dbReference>
<dbReference type="CDD" id="cd07995">
    <property type="entry name" value="TPK"/>
    <property type="match status" value="1"/>
</dbReference>
<evidence type="ECO:0000256" key="5">
    <source>
        <dbReference type="NCBIfam" id="TIGR01378"/>
    </source>
</evidence>
<dbReference type="Proteomes" id="UP000439550">
    <property type="component" value="Unassembled WGS sequence"/>
</dbReference>
<dbReference type="Gene3D" id="3.40.50.10240">
    <property type="entry name" value="Thiamin pyrophosphokinase, catalytic domain"/>
    <property type="match status" value="1"/>
</dbReference>
<dbReference type="InterPro" id="IPR006282">
    <property type="entry name" value="Thi_PPkinase"/>
</dbReference>
<keyword evidence="2" id="KW-0547">Nucleotide-binding</keyword>
<dbReference type="InterPro" id="IPR053149">
    <property type="entry name" value="TPK"/>
</dbReference>
<dbReference type="InterPro" id="IPR036759">
    <property type="entry name" value="TPK_catalytic_sf"/>
</dbReference>
<evidence type="ECO:0000259" key="6">
    <source>
        <dbReference type="SMART" id="SM00983"/>
    </source>
</evidence>
<dbReference type="EMBL" id="WITJ01000012">
    <property type="protein sequence ID" value="MQW40126.1"/>
    <property type="molecule type" value="Genomic_DNA"/>
</dbReference>
<keyword evidence="3 7" id="KW-0418">Kinase</keyword>
<dbReference type="GO" id="GO:0006772">
    <property type="term" value="P:thiamine metabolic process"/>
    <property type="evidence" value="ECO:0007669"/>
    <property type="project" value="UniProtKB-UniRule"/>
</dbReference>
<proteinExistence type="predicted"/>
<dbReference type="RefSeq" id="WP_153496785.1">
    <property type="nucleotide sequence ID" value="NZ_CAXYUY010000003.1"/>
</dbReference>
<dbReference type="SUPFAM" id="SSF63999">
    <property type="entry name" value="Thiamin pyrophosphokinase, catalytic domain"/>
    <property type="match status" value="1"/>
</dbReference>
<dbReference type="Pfam" id="PF04265">
    <property type="entry name" value="TPK_B1_binding"/>
    <property type="match status" value="1"/>
</dbReference>
<dbReference type="Pfam" id="PF04263">
    <property type="entry name" value="TPK_catalytic"/>
    <property type="match status" value="1"/>
</dbReference>
<organism evidence="7 8">
    <name type="scientific">Lactococcus hircilactis</name>
    <dbReference type="NCBI Taxonomy" id="1494462"/>
    <lineage>
        <taxon>Bacteria</taxon>
        <taxon>Bacillati</taxon>
        <taxon>Bacillota</taxon>
        <taxon>Bacilli</taxon>
        <taxon>Lactobacillales</taxon>
        <taxon>Streptococcaceae</taxon>
        <taxon>Lactococcus</taxon>
    </lineage>
</organism>
<evidence type="ECO:0000256" key="4">
    <source>
        <dbReference type="ARBA" id="ARBA00022840"/>
    </source>
</evidence>
<evidence type="ECO:0000256" key="3">
    <source>
        <dbReference type="ARBA" id="ARBA00022777"/>
    </source>
</evidence>
<evidence type="ECO:0000313" key="7">
    <source>
        <dbReference type="EMBL" id="MQW40126.1"/>
    </source>
</evidence>
<dbReference type="GO" id="GO:0004788">
    <property type="term" value="F:thiamine diphosphokinase activity"/>
    <property type="evidence" value="ECO:0007669"/>
    <property type="project" value="UniProtKB-UniRule"/>
</dbReference>
<accession>A0A7X1ZB48</accession>
<name>A0A7X1ZB48_9LACT</name>
<reference evidence="7 8" key="1">
    <citation type="submission" date="2019-10" db="EMBL/GenBank/DDBJ databases">
        <authorList>
            <person name="Dong K."/>
        </authorList>
    </citation>
    <scope>NUCLEOTIDE SEQUENCE [LARGE SCALE GENOMIC DNA]</scope>
    <source>
        <strain evidence="7 8">DSM 28960</strain>
    </source>
</reference>
<evidence type="ECO:0000313" key="8">
    <source>
        <dbReference type="Proteomes" id="UP000439550"/>
    </source>
</evidence>
<keyword evidence="4" id="KW-0067">ATP-binding</keyword>
<gene>
    <name evidence="7" type="ORF">GHI93_09325</name>
</gene>